<name>A0A8S0T846_OLEEU</name>
<dbReference type="Gene3D" id="3.80.10.10">
    <property type="entry name" value="Ribonuclease Inhibitor"/>
    <property type="match status" value="2"/>
</dbReference>
<gene>
    <name evidence="10" type="ORF">OLEA9_A051220</name>
</gene>
<dbReference type="EMBL" id="CACTIH010005686">
    <property type="protein sequence ID" value="CAA3000369.1"/>
    <property type="molecule type" value="Genomic_DNA"/>
</dbReference>
<dbReference type="Gramene" id="OE9A051220T1">
    <property type="protein sequence ID" value="OE9A051220C1"/>
    <property type="gene ID" value="OE9A051220"/>
</dbReference>
<dbReference type="SUPFAM" id="SSF52058">
    <property type="entry name" value="L domain-like"/>
    <property type="match status" value="1"/>
</dbReference>
<comment type="caution">
    <text evidence="10">The sequence shown here is derived from an EMBL/GenBank/DDBJ whole genome shotgun (WGS) entry which is preliminary data.</text>
</comment>
<keyword evidence="10" id="KW-0675">Receptor</keyword>
<keyword evidence="4 8" id="KW-0732">Signal</keyword>
<dbReference type="InterPro" id="IPR013210">
    <property type="entry name" value="LRR_N_plant-typ"/>
</dbReference>
<evidence type="ECO:0000256" key="7">
    <source>
        <dbReference type="ARBA" id="ARBA00023136"/>
    </source>
</evidence>
<reference evidence="10 11" key="1">
    <citation type="submission" date="2019-12" db="EMBL/GenBank/DDBJ databases">
        <authorList>
            <person name="Alioto T."/>
            <person name="Alioto T."/>
            <person name="Gomez Garrido J."/>
        </authorList>
    </citation>
    <scope>NUCLEOTIDE SEQUENCE [LARGE SCALE GENOMIC DNA]</scope>
</reference>
<keyword evidence="6" id="KW-1133">Transmembrane helix</keyword>
<protein>
    <submittedName>
        <fullName evidence="10">LRR receptor-like serine/threonine-protein kinase EFR</fullName>
    </submittedName>
</protein>
<evidence type="ECO:0000256" key="4">
    <source>
        <dbReference type="ARBA" id="ARBA00022729"/>
    </source>
</evidence>
<evidence type="ECO:0000256" key="6">
    <source>
        <dbReference type="ARBA" id="ARBA00022989"/>
    </source>
</evidence>
<dbReference type="Pfam" id="PF00560">
    <property type="entry name" value="LRR_1"/>
    <property type="match status" value="1"/>
</dbReference>
<evidence type="ECO:0000313" key="10">
    <source>
        <dbReference type="EMBL" id="CAA3000369.1"/>
    </source>
</evidence>
<keyword evidence="7" id="KW-0472">Membrane</keyword>
<evidence type="ECO:0000256" key="8">
    <source>
        <dbReference type="SAM" id="SignalP"/>
    </source>
</evidence>
<dbReference type="InterPro" id="IPR032675">
    <property type="entry name" value="LRR_dom_sf"/>
</dbReference>
<evidence type="ECO:0000313" key="11">
    <source>
        <dbReference type="Proteomes" id="UP000594638"/>
    </source>
</evidence>
<dbReference type="AlphaFoldDB" id="A0A8S0T846"/>
<dbReference type="OrthoDB" id="512212at2759"/>
<dbReference type="GO" id="GO:0006952">
    <property type="term" value="P:defense response"/>
    <property type="evidence" value="ECO:0007669"/>
    <property type="project" value="UniProtKB-ARBA"/>
</dbReference>
<dbReference type="InterPro" id="IPR001611">
    <property type="entry name" value="Leu-rich_rpt"/>
</dbReference>
<evidence type="ECO:0000256" key="3">
    <source>
        <dbReference type="ARBA" id="ARBA00022692"/>
    </source>
</evidence>
<feature type="signal peptide" evidence="8">
    <location>
        <begin position="1"/>
        <end position="22"/>
    </location>
</feature>
<keyword evidence="2" id="KW-0433">Leucine-rich repeat</keyword>
<dbReference type="GO" id="GO:0016301">
    <property type="term" value="F:kinase activity"/>
    <property type="evidence" value="ECO:0007669"/>
    <property type="project" value="UniProtKB-KW"/>
</dbReference>
<keyword evidence="11" id="KW-1185">Reference proteome</keyword>
<dbReference type="FunFam" id="3.80.10.10:FF:000129">
    <property type="entry name" value="Leucine-rich repeat receptor-like kinase"/>
    <property type="match status" value="1"/>
</dbReference>
<keyword evidence="3" id="KW-0812">Transmembrane</keyword>
<sequence>MEQNMIFTLLSMLCLHINIVASLKSSTNKYALLAFKSQITSDPNNILAKNWSQGTPICNWVGITCGSRHQRVRKLNLADMGVGGTIANEIGELSFLRSLIISNNNFLGFIPDEIGNLSQLREIEMQDNELNGPIPTSFGFLENLHKINLSHNRLYGEVPNRIFNLSFFMAIDLKNNSLSGSLPTNICNNLPNMERLRISCNRISGNIPPSLGTCRELQLLSLAYNNFSGSIPMEIRNLSKLQSLYLEGNNLIGLFKVVFIYINLPKHNVFQKIVKLKNIVNHSHHRYFIHS</sequence>
<proteinExistence type="predicted"/>
<evidence type="ECO:0000256" key="2">
    <source>
        <dbReference type="ARBA" id="ARBA00022614"/>
    </source>
</evidence>
<dbReference type="Proteomes" id="UP000594638">
    <property type="component" value="Unassembled WGS sequence"/>
</dbReference>
<comment type="subcellular location">
    <subcellularLocation>
        <location evidence="1">Membrane</location>
        <topology evidence="1">Single-pass membrane protein</topology>
    </subcellularLocation>
</comment>
<feature type="domain" description="Leucine-rich repeat-containing N-terminal plant-type" evidence="9">
    <location>
        <begin position="29"/>
        <end position="65"/>
    </location>
</feature>
<feature type="chain" id="PRO_5035937240" evidence="8">
    <location>
        <begin position="23"/>
        <end position="291"/>
    </location>
</feature>
<dbReference type="PANTHER" id="PTHR48060:SF21">
    <property type="entry name" value="L DOMAIN-LIKE PROTEIN"/>
    <property type="match status" value="1"/>
</dbReference>
<dbReference type="PANTHER" id="PTHR48060">
    <property type="entry name" value="DNA DAMAGE-REPAIR/TOLERATION PROTEIN DRT100"/>
    <property type="match status" value="1"/>
</dbReference>
<dbReference type="Pfam" id="PF08263">
    <property type="entry name" value="LRRNT_2"/>
    <property type="match status" value="1"/>
</dbReference>
<dbReference type="GO" id="GO:0051707">
    <property type="term" value="P:response to other organism"/>
    <property type="evidence" value="ECO:0007669"/>
    <property type="project" value="UniProtKB-ARBA"/>
</dbReference>
<dbReference type="SMART" id="SM00369">
    <property type="entry name" value="LRR_TYP"/>
    <property type="match status" value="4"/>
</dbReference>
<evidence type="ECO:0000256" key="1">
    <source>
        <dbReference type="ARBA" id="ARBA00004167"/>
    </source>
</evidence>
<dbReference type="Pfam" id="PF13855">
    <property type="entry name" value="LRR_8"/>
    <property type="match status" value="2"/>
</dbReference>
<evidence type="ECO:0000259" key="9">
    <source>
        <dbReference type="Pfam" id="PF08263"/>
    </source>
</evidence>
<evidence type="ECO:0000256" key="5">
    <source>
        <dbReference type="ARBA" id="ARBA00022737"/>
    </source>
</evidence>
<dbReference type="FunFam" id="3.80.10.10:FF:000383">
    <property type="entry name" value="Leucine-rich repeat receptor protein kinase EMS1"/>
    <property type="match status" value="1"/>
</dbReference>
<dbReference type="InterPro" id="IPR003591">
    <property type="entry name" value="Leu-rich_rpt_typical-subtyp"/>
</dbReference>
<dbReference type="GO" id="GO:0016020">
    <property type="term" value="C:membrane"/>
    <property type="evidence" value="ECO:0007669"/>
    <property type="project" value="UniProtKB-SubCell"/>
</dbReference>
<organism evidence="10 11">
    <name type="scientific">Olea europaea subsp. europaea</name>
    <dbReference type="NCBI Taxonomy" id="158383"/>
    <lineage>
        <taxon>Eukaryota</taxon>
        <taxon>Viridiplantae</taxon>
        <taxon>Streptophyta</taxon>
        <taxon>Embryophyta</taxon>
        <taxon>Tracheophyta</taxon>
        <taxon>Spermatophyta</taxon>
        <taxon>Magnoliopsida</taxon>
        <taxon>eudicotyledons</taxon>
        <taxon>Gunneridae</taxon>
        <taxon>Pentapetalae</taxon>
        <taxon>asterids</taxon>
        <taxon>lamiids</taxon>
        <taxon>Lamiales</taxon>
        <taxon>Oleaceae</taxon>
        <taxon>Oleeae</taxon>
        <taxon>Olea</taxon>
    </lineage>
</organism>
<dbReference type="InterPro" id="IPR053211">
    <property type="entry name" value="DNA_repair-toleration"/>
</dbReference>
<keyword evidence="5" id="KW-0677">Repeat</keyword>
<keyword evidence="10" id="KW-0418">Kinase</keyword>
<keyword evidence="10" id="KW-0808">Transferase</keyword>
<accession>A0A8S0T846</accession>